<protein>
    <submittedName>
        <fullName evidence="10">Threonine/serine exporter family protein</fullName>
    </submittedName>
</protein>
<evidence type="ECO:0000259" key="8">
    <source>
        <dbReference type="Pfam" id="PF06738"/>
    </source>
</evidence>
<keyword evidence="11" id="KW-1185">Reference proteome</keyword>
<comment type="subcellular location">
    <subcellularLocation>
        <location evidence="1">Cell membrane</location>
        <topology evidence="1">Multi-pass membrane protein</topology>
    </subcellularLocation>
</comment>
<dbReference type="PANTHER" id="PTHR34390:SF2">
    <property type="entry name" value="SUCCINATE TRANSPORTER SUBUNIT YJJP-RELATED"/>
    <property type="match status" value="1"/>
</dbReference>
<dbReference type="Proteomes" id="UP000627538">
    <property type="component" value="Unassembled WGS sequence"/>
</dbReference>
<feature type="transmembrane region" description="Helical" evidence="7">
    <location>
        <begin position="241"/>
        <end position="265"/>
    </location>
</feature>
<feature type="transmembrane region" description="Helical" evidence="7">
    <location>
        <begin position="351"/>
        <end position="370"/>
    </location>
</feature>
<feature type="domain" description="Threonine/Serine exporter ThrE" evidence="9">
    <location>
        <begin position="283"/>
        <end position="402"/>
    </location>
</feature>
<comment type="caution">
    <text evidence="10">The sequence shown here is derived from an EMBL/GenBank/DDBJ whole genome shotgun (WGS) entry which is preliminary data.</text>
</comment>
<feature type="domain" description="Threonine/serine exporter-like N-terminal" evidence="8">
    <location>
        <begin position="13"/>
        <end position="252"/>
    </location>
</feature>
<dbReference type="AlphaFoldDB" id="A0A8I0GGL0"/>
<dbReference type="Pfam" id="PF06738">
    <property type="entry name" value="ThrE"/>
    <property type="match status" value="1"/>
</dbReference>
<dbReference type="InterPro" id="IPR024528">
    <property type="entry name" value="ThrE_2"/>
</dbReference>
<evidence type="ECO:0000256" key="2">
    <source>
        <dbReference type="ARBA" id="ARBA00022475"/>
    </source>
</evidence>
<dbReference type="RefSeq" id="WP_191071676.1">
    <property type="nucleotide sequence ID" value="NZ_CP060506.1"/>
</dbReference>
<dbReference type="GO" id="GO:0015744">
    <property type="term" value="P:succinate transport"/>
    <property type="evidence" value="ECO:0007669"/>
    <property type="project" value="TreeGrafter"/>
</dbReference>
<evidence type="ECO:0000256" key="6">
    <source>
        <dbReference type="ARBA" id="ARBA00034125"/>
    </source>
</evidence>
<evidence type="ECO:0000259" key="9">
    <source>
        <dbReference type="Pfam" id="PF12821"/>
    </source>
</evidence>
<gene>
    <name evidence="10" type="ORF">H8R10_05310</name>
</gene>
<feature type="transmembrane region" description="Helical" evidence="7">
    <location>
        <begin position="382"/>
        <end position="407"/>
    </location>
</feature>
<proteinExistence type="inferred from homology"/>
<dbReference type="Pfam" id="PF12821">
    <property type="entry name" value="ThrE_2"/>
    <property type="match status" value="1"/>
</dbReference>
<dbReference type="EMBL" id="JACRUO010000001">
    <property type="protein sequence ID" value="MBD3689644.1"/>
    <property type="molecule type" value="Genomic_DNA"/>
</dbReference>
<reference evidence="10 11" key="1">
    <citation type="submission" date="2020-08" db="EMBL/GenBank/DDBJ databases">
        <title>Winkia gen. nov., sp. nov., isolated from faeces of the Anser albifrons in China.</title>
        <authorList>
            <person name="Liu Q."/>
        </authorList>
    </citation>
    <scope>NUCLEOTIDE SEQUENCE [LARGE SCALE GENOMIC DNA]</scope>
    <source>
        <strain evidence="10 11">C62</strain>
    </source>
</reference>
<feature type="transmembrane region" description="Helical" evidence="7">
    <location>
        <begin position="198"/>
        <end position="220"/>
    </location>
</feature>
<evidence type="ECO:0000313" key="11">
    <source>
        <dbReference type="Proteomes" id="UP000627538"/>
    </source>
</evidence>
<feature type="transmembrane region" description="Helical" evidence="7">
    <location>
        <begin position="171"/>
        <end position="192"/>
    </location>
</feature>
<comment type="similarity">
    <text evidence="6">Belongs to the ThrE exporter (TC 2.A.79) family.</text>
</comment>
<accession>A0A8I0GGL0</accession>
<evidence type="ECO:0000256" key="1">
    <source>
        <dbReference type="ARBA" id="ARBA00004651"/>
    </source>
</evidence>
<dbReference type="InterPro" id="IPR010619">
    <property type="entry name" value="ThrE-like_N"/>
</dbReference>
<feature type="transmembrane region" description="Helical" evidence="7">
    <location>
        <begin position="325"/>
        <end position="344"/>
    </location>
</feature>
<evidence type="ECO:0000256" key="3">
    <source>
        <dbReference type="ARBA" id="ARBA00022692"/>
    </source>
</evidence>
<organism evidence="10 11">
    <name type="scientific">Nanchangia anserum</name>
    <dbReference type="NCBI Taxonomy" id="2692125"/>
    <lineage>
        <taxon>Bacteria</taxon>
        <taxon>Bacillati</taxon>
        <taxon>Actinomycetota</taxon>
        <taxon>Actinomycetes</taxon>
        <taxon>Actinomycetales</taxon>
        <taxon>Actinomycetaceae</taxon>
        <taxon>Nanchangia</taxon>
    </lineage>
</organism>
<feature type="transmembrane region" description="Helical" evidence="7">
    <location>
        <begin position="301"/>
        <end position="319"/>
    </location>
</feature>
<keyword evidence="5 7" id="KW-0472">Membrane</keyword>
<sequence>MRVITQEEIDKVDVVARVGTLMLGAACAASDVVYTSLKVAQKLGLRHVSVHLTYSDLQVSYRPPETVAHQVAHTISARRFDYGRQTRVKQLAEEIVAGRLDHVQAARDLEWIRSYRGPYPEWLVHISSGMTAAAAAILFGGNITVFALTFVSAVVLDYVSTYCERRYALPVFFLQVIAGVVGIVSGIVTTMVDPNANASAVVIAVIMFMLAGMTSTAAVNDAITGWHLTGVGRISEAIVNTLGLVIGVRLGLFAAGLCGVDLAISEQVRQIGFDGQAWQWVAACVMLGVSLAVYAQTPKRALPWVFLLSPAIYLLYVVLLNLDVATAWATAAGAVCAGLVGTVLSKMTTVTVDAFAVCAVISLMPGSLIYRSLWTMSDKPEVAVAYAMGALATAIAIAAGLTTGQYLGVAMLRRIDRTYAVVVPVFHKPYASLRERRERIRRHKNPKRALPHAMPAWLMRDK</sequence>
<keyword evidence="3 7" id="KW-0812">Transmembrane</keyword>
<keyword evidence="2" id="KW-1003">Cell membrane</keyword>
<name>A0A8I0GGL0_9ACTO</name>
<feature type="transmembrane region" description="Helical" evidence="7">
    <location>
        <begin position="133"/>
        <end position="159"/>
    </location>
</feature>
<dbReference type="PANTHER" id="PTHR34390">
    <property type="entry name" value="UPF0442 PROTEIN YJJB-RELATED"/>
    <property type="match status" value="1"/>
</dbReference>
<dbReference type="InterPro" id="IPR050539">
    <property type="entry name" value="ThrE_Dicarb/AminoAcid_Exp"/>
</dbReference>
<dbReference type="GO" id="GO:0022857">
    <property type="term" value="F:transmembrane transporter activity"/>
    <property type="evidence" value="ECO:0007669"/>
    <property type="project" value="InterPro"/>
</dbReference>
<evidence type="ECO:0000256" key="5">
    <source>
        <dbReference type="ARBA" id="ARBA00023136"/>
    </source>
</evidence>
<evidence type="ECO:0000256" key="7">
    <source>
        <dbReference type="SAM" id="Phobius"/>
    </source>
</evidence>
<evidence type="ECO:0000256" key="4">
    <source>
        <dbReference type="ARBA" id="ARBA00022989"/>
    </source>
</evidence>
<keyword evidence="4 7" id="KW-1133">Transmembrane helix</keyword>
<evidence type="ECO:0000313" key="10">
    <source>
        <dbReference type="EMBL" id="MBD3689644.1"/>
    </source>
</evidence>
<dbReference type="GO" id="GO:0005886">
    <property type="term" value="C:plasma membrane"/>
    <property type="evidence" value="ECO:0007669"/>
    <property type="project" value="UniProtKB-SubCell"/>
</dbReference>
<feature type="transmembrane region" description="Helical" evidence="7">
    <location>
        <begin position="277"/>
        <end position="294"/>
    </location>
</feature>